<dbReference type="InterPro" id="IPR036388">
    <property type="entry name" value="WH-like_DNA-bd_sf"/>
</dbReference>
<dbReference type="GO" id="GO:0043531">
    <property type="term" value="F:ADP binding"/>
    <property type="evidence" value="ECO:0007669"/>
    <property type="project" value="InterPro"/>
</dbReference>
<dbReference type="InterPro" id="IPR058922">
    <property type="entry name" value="WHD_DRP"/>
</dbReference>
<dbReference type="Gene3D" id="1.10.8.430">
    <property type="entry name" value="Helical domain of apoptotic protease-activating factors"/>
    <property type="match status" value="1"/>
</dbReference>
<dbReference type="Pfam" id="PF00560">
    <property type="entry name" value="LRR_1"/>
    <property type="match status" value="2"/>
</dbReference>
<dbReference type="PANTHER" id="PTHR36766">
    <property type="entry name" value="PLANT BROAD-SPECTRUM MILDEW RESISTANCE PROTEIN RPW8"/>
    <property type="match status" value="1"/>
</dbReference>
<feature type="domain" description="Disease resistance R13L4/SHOC-2-like LRR" evidence="12">
    <location>
        <begin position="567"/>
        <end position="700"/>
    </location>
</feature>
<dbReference type="PANTHER" id="PTHR36766:SF40">
    <property type="entry name" value="DISEASE RESISTANCE PROTEIN RGA3"/>
    <property type="match status" value="1"/>
</dbReference>
<dbReference type="KEGG" id="sita:101768648"/>
<accession>A0A368QN35</accession>
<evidence type="ECO:0000259" key="10">
    <source>
        <dbReference type="Pfam" id="PF18052"/>
    </source>
</evidence>
<dbReference type="InterPro" id="IPR002182">
    <property type="entry name" value="NB-ARC"/>
</dbReference>
<feature type="domain" description="NB-ARC" evidence="9">
    <location>
        <begin position="170"/>
        <end position="365"/>
    </location>
</feature>
<keyword evidence="6" id="KW-0067">ATP-binding</keyword>
<sequence length="1362" mass="154859">MATAVAELIAGKLAGLVWDEATLMWSFKDDVDALSWTMVKMKALMRDADRRASQDEGRRGREIVQVLMKDFKSAAYDVEDLLDEFEAIELIKKSQSKFKLLFSSYNPLLLRFKIAHKMKKVKEALNNIEKGGQALHLVPEDTPMWAVLGTNQATIASTNGDIDIGMVGRDTEKEKIIKMLLKSEAEEVISIIPIVGLGGMGKTTLAQACFSDKRTTTFDVRVWVYVSKKLDLQRIGEIILTTVHRSTSNESNERYIPPKDGDLQSIIEILKTMLSNKKYLIVLDDMWEDGGDNLEKLKQILRHGRKGSKIILTTRMQHVVDKLDVGALADQGIIRPVCKSDQINLSLLSEDDCWNVMRQMAFRRDEDQSGLEAIGRQIAKKCAGLPLLARSLGYLISQYKSTEAWEDIRDKKIVLGLEEDINLQEPLERLMMSYYYMPLKFKLCFTYCAVFPKGFAIAIDHLIHQWRALGYIQPIDGHHCINYLLGMSFLQISKSSQSAPGDAEAPIKVTMHDLVYDLAQIILDKELISIDASEQMSQSNLENHYSRHMQLINYQKQSISLKEFPKKIRSLHFTKCSKLQLQDKSFSKSKYLRVLDISGCSINGKPVPSSILLPSSIQHLLLLRYLDATGLPITALPKSLHKLQNMQTLLLSNCELETLPDSIGCLLNLCYLDLSSNTNLNKLPMSFGELSTLSFLKLSKCSKLKELPKSIHKLKSLRHLDMSGCCALQNLPDEFGSLPKLLFLNLSNCSKLVKLPNSVSLKSLERLNLSNCHQLQSLPEDFGNLDKLKFLNLSDCYKQQVLPKSFCQLKHLKDLDLSDCHDLKELPECFGSLSELHYLNLSSCSKLKTLPESFGDLSKLKHLNLSYCIRFEKHPSTFCNLKLQTLYMNSLQSLWDMPDGIGNMSSLTLFEVSTASYFINNMKAPCILSRLKLQETIVHNVHDVQEEDYGWCSSIVSLGELTCQRLQIEGLHNVKRPEDAEVAKLRDNPDLRELILTWYDARGTENRRDAEVLENLVPPRTLEGFELRGYMSRNFPNWMVDISSYLPYLTSIHLRGLEACDSLPPLGRLPNVRLLHMELIPNIRKIGKEFYGEEGTCKKLRIIQLKGLSNLDEWWTTRSGDEDDEFLIPNLHRLEVHSCPRLKFLPCPPKSMYWELHGSDEVLPVHGFGWISSSTLPFRAEIQSTDFSHDKWGRLQHLTTLEELWVMDSGSFSTFPEASPCFPSLRYLRMSLANLEMLPEWLGQLTTLKQLVIYDCPNLTSLPASIRNLTTLKTLEIWSCPRLIERCKGEDAHKISHIPDVRLGHPLEAYLFSGQPIERSESDSQANLSEPKSDSQSESDSQSQLEQDLKESERELQSERVV</sequence>
<evidence type="ECO:0000256" key="3">
    <source>
        <dbReference type="ARBA" id="ARBA00022737"/>
    </source>
</evidence>
<evidence type="ECO:0000259" key="11">
    <source>
        <dbReference type="Pfam" id="PF23559"/>
    </source>
</evidence>
<gene>
    <name evidence="14" type="ORF">SETIT_3G379800v2</name>
</gene>
<dbReference type="InterPro" id="IPR032675">
    <property type="entry name" value="LRR_dom_sf"/>
</dbReference>
<dbReference type="Gene3D" id="1.20.5.4130">
    <property type="match status" value="1"/>
</dbReference>
<dbReference type="GO" id="GO:0051707">
    <property type="term" value="P:response to other organism"/>
    <property type="evidence" value="ECO:0007669"/>
    <property type="project" value="UniProtKB-ARBA"/>
</dbReference>
<feature type="compositionally biased region" description="Low complexity" evidence="8">
    <location>
        <begin position="1328"/>
        <end position="1346"/>
    </location>
</feature>
<dbReference type="Gene3D" id="3.80.10.10">
    <property type="entry name" value="Ribonuclease Inhibitor"/>
    <property type="match status" value="4"/>
</dbReference>
<feature type="region of interest" description="Disordered" evidence="8">
    <location>
        <begin position="1319"/>
        <end position="1362"/>
    </location>
</feature>
<feature type="domain" description="Disease resistance R13L4/SHOC-2-like LRR" evidence="12">
    <location>
        <begin position="815"/>
        <end position="941"/>
    </location>
</feature>
<evidence type="ECO:0000256" key="6">
    <source>
        <dbReference type="ARBA" id="ARBA00022840"/>
    </source>
</evidence>
<evidence type="ECO:0000256" key="7">
    <source>
        <dbReference type="ARBA" id="ARBA00023054"/>
    </source>
</evidence>
<evidence type="ECO:0000256" key="1">
    <source>
        <dbReference type="ARBA" id="ARBA00008894"/>
    </source>
</evidence>
<dbReference type="Pfam" id="PF23598">
    <property type="entry name" value="LRR_14"/>
    <property type="match status" value="2"/>
</dbReference>
<evidence type="ECO:0000259" key="12">
    <source>
        <dbReference type="Pfam" id="PF23598"/>
    </source>
</evidence>
<evidence type="ECO:0000259" key="9">
    <source>
        <dbReference type="Pfam" id="PF00931"/>
    </source>
</evidence>
<dbReference type="InterPro" id="IPR042197">
    <property type="entry name" value="Apaf_helical"/>
</dbReference>
<dbReference type="InterPro" id="IPR003591">
    <property type="entry name" value="Leu-rich_rpt_typical-subtyp"/>
</dbReference>
<name>A0A368QN35_SETIT</name>
<evidence type="ECO:0000256" key="4">
    <source>
        <dbReference type="ARBA" id="ARBA00022741"/>
    </source>
</evidence>
<dbReference type="InterPro" id="IPR027417">
    <property type="entry name" value="P-loop_NTPase"/>
</dbReference>
<dbReference type="GO" id="GO:0005524">
    <property type="term" value="F:ATP binding"/>
    <property type="evidence" value="ECO:0007669"/>
    <property type="project" value="UniProtKB-KW"/>
</dbReference>
<dbReference type="Pfam" id="PF00931">
    <property type="entry name" value="NB-ARC"/>
    <property type="match status" value="1"/>
</dbReference>
<reference evidence="14" key="1">
    <citation type="journal article" date="2012" name="Nat. Biotechnol.">
        <title>Reference genome sequence of the model plant Setaria.</title>
        <authorList>
            <person name="Bennetzen J.L."/>
            <person name="Schmutz J."/>
            <person name="Wang H."/>
            <person name="Percifield R."/>
            <person name="Hawkins J."/>
            <person name="Pontaroli A.C."/>
            <person name="Estep M."/>
            <person name="Feng L."/>
            <person name="Vaughn J.N."/>
            <person name="Grimwood J."/>
            <person name="Jenkins J."/>
            <person name="Barry K."/>
            <person name="Lindquist E."/>
            <person name="Hellsten U."/>
            <person name="Deshpande S."/>
            <person name="Wang X."/>
            <person name="Wu X."/>
            <person name="Mitros T."/>
            <person name="Triplett J."/>
            <person name="Yang X."/>
            <person name="Ye C.Y."/>
            <person name="Mauro-Herrera M."/>
            <person name="Wang L."/>
            <person name="Li P."/>
            <person name="Sharma M."/>
            <person name="Sharma R."/>
            <person name="Ronald P.C."/>
            <person name="Panaud O."/>
            <person name="Kellogg E.A."/>
            <person name="Brutnell T.P."/>
            <person name="Doust A.N."/>
            <person name="Tuskan G.A."/>
            <person name="Rokhsar D."/>
            <person name="Devos K.M."/>
        </authorList>
    </citation>
    <scope>NUCLEOTIDE SEQUENCE [LARGE SCALE GENOMIC DNA]</scope>
    <source>
        <strain evidence="14">Yugu1</strain>
    </source>
</reference>
<dbReference type="Pfam" id="PF23559">
    <property type="entry name" value="WHD_DRP"/>
    <property type="match status" value="1"/>
</dbReference>
<feature type="domain" description="Disease resistance N-terminal" evidence="10">
    <location>
        <begin position="9"/>
        <end position="99"/>
    </location>
</feature>
<dbReference type="SUPFAM" id="SSF52047">
    <property type="entry name" value="RNI-like"/>
    <property type="match status" value="1"/>
</dbReference>
<dbReference type="SUPFAM" id="SSF52540">
    <property type="entry name" value="P-loop containing nucleoside triphosphate hydrolases"/>
    <property type="match status" value="1"/>
</dbReference>
<keyword evidence="2" id="KW-0433">Leucine-rich repeat</keyword>
<dbReference type="Gene3D" id="3.40.50.300">
    <property type="entry name" value="P-loop containing nucleotide triphosphate hydrolases"/>
    <property type="match status" value="1"/>
</dbReference>
<dbReference type="Pfam" id="PF25019">
    <property type="entry name" value="LRR_R13L1-DRL21"/>
    <property type="match status" value="1"/>
</dbReference>
<reference evidence="14" key="2">
    <citation type="submission" date="2015-07" db="EMBL/GenBank/DDBJ databases">
        <authorList>
            <person name="Noorani M."/>
        </authorList>
    </citation>
    <scope>NUCLEOTIDE SEQUENCE</scope>
    <source>
        <strain evidence="14">Yugu1</strain>
    </source>
</reference>
<feature type="domain" description="Disease resistance protein winged helix" evidence="11">
    <location>
        <begin position="450"/>
        <end position="519"/>
    </location>
</feature>
<feature type="domain" description="R13L1/DRL21-like LRR repeat region" evidence="13">
    <location>
        <begin position="957"/>
        <end position="1078"/>
    </location>
</feature>
<dbReference type="InterPro" id="IPR056789">
    <property type="entry name" value="LRR_R13L1-DRL21"/>
</dbReference>
<evidence type="ECO:0000256" key="5">
    <source>
        <dbReference type="ARBA" id="ARBA00022821"/>
    </source>
</evidence>
<evidence type="ECO:0000256" key="2">
    <source>
        <dbReference type="ARBA" id="ARBA00022614"/>
    </source>
</evidence>
<dbReference type="GO" id="GO:0006952">
    <property type="term" value="P:defense response"/>
    <property type="evidence" value="ECO:0007669"/>
    <property type="project" value="UniProtKB-KW"/>
</dbReference>
<organism evidence="14">
    <name type="scientific">Setaria italica</name>
    <name type="common">Foxtail millet</name>
    <name type="synonym">Panicum italicum</name>
    <dbReference type="NCBI Taxonomy" id="4555"/>
    <lineage>
        <taxon>Eukaryota</taxon>
        <taxon>Viridiplantae</taxon>
        <taxon>Streptophyta</taxon>
        <taxon>Embryophyta</taxon>
        <taxon>Tracheophyta</taxon>
        <taxon>Spermatophyta</taxon>
        <taxon>Magnoliopsida</taxon>
        <taxon>Liliopsida</taxon>
        <taxon>Poales</taxon>
        <taxon>Poaceae</taxon>
        <taxon>PACMAD clade</taxon>
        <taxon>Panicoideae</taxon>
        <taxon>Panicodae</taxon>
        <taxon>Paniceae</taxon>
        <taxon>Cenchrinae</taxon>
        <taxon>Setaria</taxon>
    </lineage>
</organism>
<comment type="similarity">
    <text evidence="1">Belongs to the disease resistance NB-LRR family.</text>
</comment>
<evidence type="ECO:0008006" key="15">
    <source>
        <dbReference type="Google" id="ProtNLM"/>
    </source>
</evidence>
<dbReference type="Gene3D" id="1.10.10.10">
    <property type="entry name" value="Winged helix-like DNA-binding domain superfamily/Winged helix DNA-binding domain"/>
    <property type="match status" value="1"/>
</dbReference>
<dbReference type="PRINTS" id="PR00364">
    <property type="entry name" value="DISEASERSIST"/>
</dbReference>
<dbReference type="SUPFAM" id="SSF52058">
    <property type="entry name" value="L domain-like"/>
    <property type="match status" value="2"/>
</dbReference>
<proteinExistence type="inferred from homology"/>
<dbReference type="OrthoDB" id="674488at2759"/>
<dbReference type="EMBL" id="CM003530">
    <property type="protein sequence ID" value="RCV19387.1"/>
    <property type="molecule type" value="Genomic_DNA"/>
</dbReference>
<evidence type="ECO:0000256" key="8">
    <source>
        <dbReference type="SAM" id="MobiDB-lite"/>
    </source>
</evidence>
<dbReference type="InterPro" id="IPR041118">
    <property type="entry name" value="Rx_N"/>
</dbReference>
<evidence type="ECO:0000259" key="13">
    <source>
        <dbReference type="Pfam" id="PF25019"/>
    </source>
</evidence>
<dbReference type="InterPro" id="IPR055414">
    <property type="entry name" value="LRR_R13L4/SHOC2-like"/>
</dbReference>
<protein>
    <recommendedName>
        <fullName evidence="15">NB-ARC domain-containing protein</fullName>
    </recommendedName>
</protein>
<keyword evidence="4" id="KW-0547">Nucleotide-binding</keyword>
<dbReference type="InterPro" id="IPR001611">
    <property type="entry name" value="Leu-rich_rpt"/>
</dbReference>
<dbReference type="STRING" id="4555.A0A368QN35"/>
<feature type="compositionally biased region" description="Basic and acidic residues" evidence="8">
    <location>
        <begin position="1347"/>
        <end position="1362"/>
    </location>
</feature>
<keyword evidence="3" id="KW-0677">Repeat</keyword>
<dbReference type="SMART" id="SM00369">
    <property type="entry name" value="LRR_TYP"/>
    <property type="match status" value="6"/>
</dbReference>
<dbReference type="Pfam" id="PF18052">
    <property type="entry name" value="Rx_N"/>
    <property type="match status" value="1"/>
</dbReference>
<keyword evidence="7" id="KW-0175">Coiled coil</keyword>
<evidence type="ECO:0000313" key="14">
    <source>
        <dbReference type="EMBL" id="RCV19387.1"/>
    </source>
</evidence>
<keyword evidence="5" id="KW-0611">Plant defense</keyword>